<dbReference type="Proteomes" id="UP000199545">
    <property type="component" value="Unassembled WGS sequence"/>
</dbReference>
<protein>
    <submittedName>
        <fullName evidence="1">Uncharacterized protein</fullName>
    </submittedName>
</protein>
<dbReference type="OrthoDB" id="2989930at2"/>
<reference evidence="1 2" key="1">
    <citation type="submission" date="2016-10" db="EMBL/GenBank/DDBJ databases">
        <authorList>
            <person name="de Groot N.N."/>
        </authorList>
    </citation>
    <scope>NUCLEOTIDE SEQUENCE [LARGE SCALE GENOMIC DNA]</scope>
    <source>
        <strain evidence="1 2">DSM 44778</strain>
    </source>
</reference>
<gene>
    <name evidence="1" type="ORF">SAMN05421852_103173</name>
</gene>
<evidence type="ECO:0000313" key="1">
    <source>
        <dbReference type="EMBL" id="SFI99610.1"/>
    </source>
</evidence>
<keyword evidence="2" id="KW-1185">Reference proteome</keyword>
<name>A0A1I3MS15_9BACL</name>
<dbReference type="EMBL" id="FORR01000003">
    <property type="protein sequence ID" value="SFI99610.1"/>
    <property type="molecule type" value="Genomic_DNA"/>
</dbReference>
<evidence type="ECO:0000313" key="2">
    <source>
        <dbReference type="Proteomes" id="UP000199545"/>
    </source>
</evidence>
<accession>A0A1I3MS15</accession>
<dbReference type="STRING" id="46223.SAMN05421852_103173"/>
<sequence length="69" mass="7826">MQGERGEISYDKTYHIGGTTIHIVAPKISEEEKEKRLKEIARVIMMLLELSEGSSGLHVEVKKDTENNK</sequence>
<proteinExistence type="predicted"/>
<dbReference type="AlphaFoldDB" id="A0A1I3MS15"/>
<organism evidence="1 2">
    <name type="scientific">Thermoflavimicrobium dichotomicum</name>
    <dbReference type="NCBI Taxonomy" id="46223"/>
    <lineage>
        <taxon>Bacteria</taxon>
        <taxon>Bacillati</taxon>
        <taxon>Bacillota</taxon>
        <taxon>Bacilli</taxon>
        <taxon>Bacillales</taxon>
        <taxon>Thermoactinomycetaceae</taxon>
        <taxon>Thermoflavimicrobium</taxon>
    </lineage>
</organism>
<dbReference type="RefSeq" id="WP_093228541.1">
    <property type="nucleotide sequence ID" value="NZ_FORR01000003.1"/>
</dbReference>